<organism evidence="2 3">
    <name type="scientific">Acidovorax soli</name>
    <dbReference type="NCBI Taxonomy" id="592050"/>
    <lineage>
        <taxon>Bacteria</taxon>
        <taxon>Pseudomonadati</taxon>
        <taxon>Pseudomonadota</taxon>
        <taxon>Betaproteobacteria</taxon>
        <taxon>Burkholderiales</taxon>
        <taxon>Comamonadaceae</taxon>
        <taxon>Acidovorax</taxon>
    </lineage>
</organism>
<dbReference type="AlphaFoldDB" id="A0A1H4D908"/>
<dbReference type="CDD" id="cd07709">
    <property type="entry name" value="flavodiiron_proteins_MBL-fold"/>
    <property type="match status" value="1"/>
</dbReference>
<evidence type="ECO:0000313" key="3">
    <source>
        <dbReference type="Proteomes" id="UP000199002"/>
    </source>
</evidence>
<dbReference type="InterPro" id="IPR001279">
    <property type="entry name" value="Metallo-B-lactamas"/>
</dbReference>
<dbReference type="InterPro" id="IPR045761">
    <property type="entry name" value="ODP_dom"/>
</dbReference>
<protein>
    <submittedName>
        <fullName evidence="2">Metallo-beta-lactamase superfamily protein</fullName>
    </submittedName>
</protein>
<feature type="domain" description="Metallo-beta-lactamase" evidence="1">
    <location>
        <begin position="43"/>
        <end position="235"/>
    </location>
</feature>
<keyword evidence="3" id="KW-1185">Reference proteome</keyword>
<dbReference type="EMBL" id="FNQJ01000023">
    <property type="protein sequence ID" value="SEA69273.1"/>
    <property type="molecule type" value="Genomic_DNA"/>
</dbReference>
<dbReference type="Pfam" id="PF19583">
    <property type="entry name" value="ODP"/>
    <property type="match status" value="1"/>
</dbReference>
<evidence type="ECO:0000259" key="1">
    <source>
        <dbReference type="SMART" id="SM00849"/>
    </source>
</evidence>
<dbReference type="PANTHER" id="PTHR43041">
    <property type="entry name" value="HYDROLASE, METALLO-BETA-LACTAMASE SUPERFAMILY"/>
    <property type="match status" value="1"/>
</dbReference>
<gene>
    <name evidence="2" type="ORF">SAMN05421875_12348</name>
</gene>
<dbReference type="PANTHER" id="PTHR43041:SF1">
    <property type="entry name" value="METALLO-BETA-LACTAMASE DOMAIN-CONTAINING PROTEIN"/>
    <property type="match status" value="1"/>
</dbReference>
<proteinExistence type="predicted"/>
<dbReference type="SUPFAM" id="SSF56281">
    <property type="entry name" value="Metallo-hydrolase/oxidoreductase"/>
    <property type="match status" value="1"/>
</dbReference>
<accession>A0A1H4D908</accession>
<dbReference type="Gene3D" id="3.60.15.10">
    <property type="entry name" value="Ribonuclease Z/Hydroxyacylglutathione hydrolase-like"/>
    <property type="match status" value="1"/>
</dbReference>
<sequence>MGNRTVGALSHRSIDMALELYRDKNHACIMFTDLIEEDGQAVQANQFLIVDDDTGAIIDPGGNLAFNELFMGMSKHFPPSKLSYIIASHADPDIIASLDRWMSTTQASLVISRVWERFAPHFTKVGKTENRVIGVPDGGGHLPLGRHELVLLPAHFMHSEGNFHFYDPVSRILFTGDLGVSMTSGAEARIPVTDLGPHIPRMEGFHRRYMVSNKILRLWVRMARQLDIAMLVPQHGAPIMGKKAINDFLDWIENLMCGIDLFDDRAYQIPTTHIDPVTRQLRPALRAVNA</sequence>
<evidence type="ECO:0000313" key="2">
    <source>
        <dbReference type="EMBL" id="SEA69273.1"/>
    </source>
</evidence>
<dbReference type="STRING" id="592050.SAMN05421875_12348"/>
<dbReference type="InterPro" id="IPR036866">
    <property type="entry name" value="RibonucZ/Hydroxyglut_hydro"/>
</dbReference>
<name>A0A1H4D908_9BURK</name>
<dbReference type="Proteomes" id="UP000199002">
    <property type="component" value="Unassembled WGS sequence"/>
</dbReference>
<reference evidence="3" key="1">
    <citation type="submission" date="2016-10" db="EMBL/GenBank/DDBJ databases">
        <authorList>
            <person name="Varghese N."/>
            <person name="Submissions S."/>
        </authorList>
    </citation>
    <scope>NUCLEOTIDE SEQUENCE [LARGE SCALE GENOMIC DNA]</scope>
    <source>
        <strain evidence="3">DSM 25157</strain>
    </source>
</reference>
<dbReference type="SMART" id="SM00849">
    <property type="entry name" value="Lactamase_B"/>
    <property type="match status" value="1"/>
</dbReference>